<dbReference type="EMBL" id="KJ364518">
    <property type="protein sequence ID" value="AIE77070.1"/>
    <property type="molecule type" value="Genomic_DNA"/>
</dbReference>
<proteinExistence type="predicted"/>
<evidence type="ECO:0000259" key="4">
    <source>
        <dbReference type="Pfam" id="PF06722"/>
    </source>
</evidence>
<dbReference type="GO" id="GO:0033072">
    <property type="term" value="P:vancomycin biosynthetic process"/>
    <property type="evidence" value="ECO:0007669"/>
    <property type="project" value="UniProtKB-UniPathway"/>
</dbReference>
<dbReference type="FunFam" id="3.40.50.2000:FF:000009">
    <property type="entry name" value="Sterol 3-beta-glucosyltransferase UGT80A2"/>
    <property type="match status" value="1"/>
</dbReference>
<comment type="pathway">
    <text evidence="1">Antibiotic biosynthesis; vancomycin biosynthesis.</text>
</comment>
<dbReference type="GO" id="GO:0008194">
    <property type="term" value="F:UDP-glycosyltransferase activity"/>
    <property type="evidence" value="ECO:0007669"/>
    <property type="project" value="InterPro"/>
</dbReference>
<evidence type="ECO:0000256" key="1">
    <source>
        <dbReference type="ARBA" id="ARBA00004660"/>
    </source>
</evidence>
<dbReference type="Gene3D" id="3.40.50.2000">
    <property type="entry name" value="Glycogen Phosphorylase B"/>
    <property type="match status" value="2"/>
</dbReference>
<evidence type="ECO:0000313" key="5">
    <source>
        <dbReference type="EMBL" id="AIE77070.1"/>
    </source>
</evidence>
<dbReference type="Pfam" id="PF06722">
    <property type="entry name" value="EryCIII-like_C"/>
    <property type="match status" value="1"/>
</dbReference>
<sequence>MRVLFWSYGTRGEVEPLVALALRLREQGDEVRMCAPPDYTGRLAEVGVPHIVVGKPVLEEAGALGGPPESPEAAIAGMAEQFDKIPAAAEGCDAVVATGLLSGAIGVRSVAEKLGIPYFSVVPSPALVPSPEHRGMYNNGADGMFGGPLNELRASIGLPPVKDLYDFSTTDQPLLAADPLLAPAAGGVRTGAWIHPDDRPLSADLEAFLADGPAPVYVGFGCSPAPAEIAKVAVEAIRAQGCRVILSHGWAGLTLPDDGADCLAVGEENLQALFGRVAAAVHHGGTGTTHVAALAGVPQIVVPQIADHPHFAAKVAELGIGVAHDGPNPTVDSLSAALVTALAPETSARAKAVAGTIRTDGTTVAAELVRAAVVR</sequence>
<dbReference type="PANTHER" id="PTHR48050">
    <property type="entry name" value="STEROL 3-BETA-GLUCOSYLTRANSFERASE"/>
    <property type="match status" value="1"/>
</dbReference>
<feature type="domain" description="Glycosyltransferase family 28 N-terminal" evidence="3">
    <location>
        <begin position="5"/>
        <end position="125"/>
    </location>
</feature>
<dbReference type="UniPathway" id="UPA00162"/>
<reference evidence="5" key="2">
    <citation type="submission" date="2014-01" db="EMBL/GenBank/DDBJ databases">
        <authorList>
            <person name="Hong H.-J."/>
            <person name="Kwun M.J."/>
        </authorList>
    </citation>
    <scope>NUCLEOTIDE SEQUENCE</scope>
    <source>
        <strain evidence="5">NRRL2430</strain>
    </source>
</reference>
<dbReference type="RefSeq" id="WP_034313514.1">
    <property type="nucleotide sequence ID" value="NZ_FNTA01000004.1"/>
</dbReference>
<dbReference type="SUPFAM" id="SSF53756">
    <property type="entry name" value="UDP-Glycosyltransferase/glycogen phosphorylase"/>
    <property type="match status" value="1"/>
</dbReference>
<evidence type="ECO:0000259" key="3">
    <source>
        <dbReference type="Pfam" id="PF03033"/>
    </source>
</evidence>
<protein>
    <submittedName>
        <fullName evidence="5">Glycosyltransferase</fullName>
    </submittedName>
</protein>
<dbReference type="PANTHER" id="PTHR48050:SF13">
    <property type="entry name" value="STEROL 3-BETA-GLUCOSYLTRANSFERASE UGT80A2"/>
    <property type="match status" value="1"/>
</dbReference>
<evidence type="ECO:0000256" key="2">
    <source>
        <dbReference type="ARBA" id="ARBA00023194"/>
    </source>
</evidence>
<dbReference type="InterPro" id="IPR004276">
    <property type="entry name" value="GlycoTrans_28_N"/>
</dbReference>
<dbReference type="GO" id="GO:0005975">
    <property type="term" value="P:carbohydrate metabolic process"/>
    <property type="evidence" value="ECO:0007669"/>
    <property type="project" value="InterPro"/>
</dbReference>
<keyword evidence="2" id="KW-0045">Antibiotic biosynthesis</keyword>
<dbReference type="GO" id="GO:0016758">
    <property type="term" value="F:hexosyltransferase activity"/>
    <property type="evidence" value="ECO:0007669"/>
    <property type="project" value="InterPro"/>
</dbReference>
<dbReference type="AlphaFoldDB" id="A0A075FAJ6"/>
<dbReference type="InterPro" id="IPR050426">
    <property type="entry name" value="Glycosyltransferase_28"/>
</dbReference>
<dbReference type="Pfam" id="PF03033">
    <property type="entry name" value="Glyco_transf_28"/>
    <property type="match status" value="1"/>
</dbReference>
<keyword evidence="5" id="KW-0808">Transferase</keyword>
<dbReference type="InterPro" id="IPR002213">
    <property type="entry name" value="UDP_glucos_trans"/>
</dbReference>
<accession>A0A075FAJ6</accession>
<reference evidence="5" key="1">
    <citation type="journal article" date="2014" name="Antimicrob. Agents Chemother.">
        <title>Antibiotic resistance mechanisms inform discovery: identification and characterization of a novel amycolatopsis strain producing ristocetin.</title>
        <authorList>
            <person name="Truman A.W."/>
            <person name="Kwun M.J."/>
            <person name="Cheng J."/>
            <person name="Yang S.H."/>
            <person name="Suh J.W."/>
            <person name="Hong H.J."/>
        </authorList>
    </citation>
    <scope>NUCLEOTIDE SEQUENCE</scope>
    <source>
        <strain evidence="5">NRRL2430</strain>
    </source>
</reference>
<dbReference type="CDD" id="cd03784">
    <property type="entry name" value="GT1_Gtf-like"/>
    <property type="match status" value="1"/>
</dbReference>
<organism evidence="5">
    <name type="scientific">Amycolatopsis lurida</name>
    <name type="common">Amycolatopsis orientalis subsp. lurida</name>
    <dbReference type="NCBI Taxonomy" id="31959"/>
    <lineage>
        <taxon>Bacteria</taxon>
        <taxon>Bacillati</taxon>
        <taxon>Actinomycetota</taxon>
        <taxon>Actinomycetes</taxon>
        <taxon>Pseudonocardiales</taxon>
        <taxon>Pseudonocardiaceae</taxon>
        <taxon>Amycolatopsis</taxon>
    </lineage>
</organism>
<feature type="domain" description="Erythromycin biosynthesis protein CIII-like C-terminal" evidence="4">
    <location>
        <begin position="270"/>
        <end position="350"/>
    </location>
</feature>
<dbReference type="InterPro" id="IPR010610">
    <property type="entry name" value="EryCIII-like_C"/>
</dbReference>
<name>A0A075FAJ6_AMYLU</name>